<name>G8XB46_FLACA</name>
<evidence type="ECO:0000313" key="2">
    <source>
        <dbReference type="Proteomes" id="UP000005638"/>
    </source>
</evidence>
<accession>G8XB46</accession>
<dbReference type="KEGG" id="fco:FCOL_05945"/>
<dbReference type="RefSeq" id="WP_014165291.1">
    <property type="nucleotide sequence ID" value="NC_016510.2"/>
</dbReference>
<dbReference type="EMBL" id="CP003222">
    <property type="protein sequence ID" value="AEW86014.1"/>
    <property type="molecule type" value="Genomic_DNA"/>
</dbReference>
<dbReference type="AlphaFoldDB" id="G8XB46"/>
<reference evidence="1 2" key="1">
    <citation type="journal article" date="2012" name="J. Bacteriol.">
        <title>Genome Sequence of the Fish Pathogen Flavobacterium columnare ATCC 49512.</title>
        <authorList>
            <person name="Tekedar H.C."/>
            <person name="Karsi A."/>
            <person name="Gillaspy A.F."/>
            <person name="Dyer D.W."/>
            <person name="Benton N.R."/>
            <person name="Zaitshik J."/>
            <person name="Vamenta S."/>
            <person name="Banes M.M."/>
            <person name="Gulsoy N."/>
            <person name="Aboko-Cole M."/>
            <person name="Waldbieser G.C."/>
            <person name="Lawrence M.L."/>
        </authorList>
    </citation>
    <scope>NUCLEOTIDE SEQUENCE [LARGE SCALE GENOMIC DNA]</scope>
    <source>
        <strain evidence="2">ATCC 49512 / CIP 103533 / TG 44/87</strain>
    </source>
</reference>
<gene>
    <name evidence="1" type="ordered locus">FCOL_05945</name>
</gene>
<keyword evidence="2" id="KW-1185">Reference proteome</keyword>
<organism evidence="1 2">
    <name type="scientific">Flavobacterium columnare (strain ATCC 49512 / CIP 103533 / TG 44/87)</name>
    <dbReference type="NCBI Taxonomy" id="1041826"/>
    <lineage>
        <taxon>Bacteria</taxon>
        <taxon>Pseudomonadati</taxon>
        <taxon>Bacteroidota</taxon>
        <taxon>Flavobacteriia</taxon>
        <taxon>Flavobacteriales</taxon>
        <taxon>Flavobacteriaceae</taxon>
        <taxon>Flavobacterium</taxon>
    </lineage>
</organism>
<dbReference type="HOGENOM" id="CLU_882100_0_0_10"/>
<dbReference type="STRING" id="1041826.FCOL_05945"/>
<dbReference type="Proteomes" id="UP000005638">
    <property type="component" value="Chromosome"/>
</dbReference>
<protein>
    <submittedName>
        <fullName evidence="1">Deoxycytidylate deaminase</fullName>
    </submittedName>
</protein>
<evidence type="ECO:0000313" key="1">
    <source>
        <dbReference type="EMBL" id="AEW86014.1"/>
    </source>
</evidence>
<dbReference type="eggNOG" id="COG2131">
    <property type="taxonomic scope" value="Bacteria"/>
</dbReference>
<sequence>MNQNKLQQLYSLRKNFTVIGLTGRVGSGCSQIANALSNKDFIDKVKYNSKSFEESLKPEDIKYKICADYLSFEGNYKPFHVISYKDVLLLHLLHYGSINSNDIIQAIDKIIDIIFQNGEKGKISQTLISNLKKEGFTNRFDKEIDSELQIKIKEYLMKDELWYSTFNNRKDKLKEFLKSKRDCRKIYDFYYTFFESFSKGFFEVLNEYNIVKKTRLVHDLANNLREHGTVENLVLVKENEKTLEHIYIVAETVNQLIKLYRSINNEAKIIIDSLKNSLELMYFKEKFGAFYMIASNKSFEERKLHIKNQLINSSC</sequence>
<proteinExistence type="predicted"/>